<dbReference type="Proteomes" id="UP000272238">
    <property type="component" value="Unassembled WGS sequence"/>
</dbReference>
<dbReference type="Pfam" id="PF00892">
    <property type="entry name" value="EamA"/>
    <property type="match status" value="2"/>
</dbReference>
<comment type="caution">
    <text evidence="9">The sequence shown here is derived from an EMBL/GenBank/DDBJ whole genome shotgun (WGS) entry which is preliminary data.</text>
</comment>
<dbReference type="OrthoDB" id="510638at2"/>
<dbReference type="GO" id="GO:0005886">
    <property type="term" value="C:plasma membrane"/>
    <property type="evidence" value="ECO:0007669"/>
    <property type="project" value="UniProtKB-SubCell"/>
</dbReference>
<feature type="transmembrane region" description="Helical" evidence="7">
    <location>
        <begin position="69"/>
        <end position="86"/>
    </location>
</feature>
<evidence type="ECO:0000256" key="2">
    <source>
        <dbReference type="ARBA" id="ARBA00007362"/>
    </source>
</evidence>
<feature type="transmembrane region" description="Helical" evidence="7">
    <location>
        <begin position="124"/>
        <end position="142"/>
    </location>
</feature>
<proteinExistence type="inferred from homology"/>
<dbReference type="AlphaFoldDB" id="A0A494Z6G1"/>
<evidence type="ECO:0000256" key="4">
    <source>
        <dbReference type="ARBA" id="ARBA00022692"/>
    </source>
</evidence>
<evidence type="ECO:0000256" key="5">
    <source>
        <dbReference type="ARBA" id="ARBA00022989"/>
    </source>
</evidence>
<comment type="subcellular location">
    <subcellularLocation>
        <location evidence="1">Cell membrane</location>
        <topology evidence="1">Multi-pass membrane protein</topology>
    </subcellularLocation>
</comment>
<feature type="domain" description="EamA" evidence="8">
    <location>
        <begin position="152"/>
        <end position="287"/>
    </location>
</feature>
<reference evidence="9 10" key="1">
    <citation type="journal article" date="2016" name="Antonie Van Leeuwenhoek">
        <title>Lysinibacillus endophyticus sp. nov., an indole-3-acetic acid producing endophytic bacterium isolated from corn root (Zea mays cv. Xinken-5).</title>
        <authorList>
            <person name="Yu J."/>
            <person name="Guan X."/>
            <person name="Liu C."/>
            <person name="Xiang W."/>
            <person name="Yu Z."/>
            <person name="Liu X."/>
            <person name="Wang G."/>
        </authorList>
    </citation>
    <scope>NUCLEOTIDE SEQUENCE [LARGE SCALE GENOMIC DNA]</scope>
    <source>
        <strain evidence="9 10">DSM 100506</strain>
    </source>
</reference>
<comment type="similarity">
    <text evidence="2">Belongs to the EamA transporter family.</text>
</comment>
<dbReference type="SUPFAM" id="SSF103481">
    <property type="entry name" value="Multidrug resistance efflux transporter EmrE"/>
    <property type="match status" value="2"/>
</dbReference>
<feature type="transmembrane region" description="Helical" evidence="7">
    <location>
        <begin position="92"/>
        <end position="117"/>
    </location>
</feature>
<feature type="transmembrane region" description="Helical" evidence="7">
    <location>
        <begin position="12"/>
        <end position="28"/>
    </location>
</feature>
<dbReference type="InterPro" id="IPR000620">
    <property type="entry name" value="EamA_dom"/>
</dbReference>
<feature type="transmembrane region" description="Helical" evidence="7">
    <location>
        <begin position="148"/>
        <end position="169"/>
    </location>
</feature>
<evidence type="ECO:0000259" key="8">
    <source>
        <dbReference type="Pfam" id="PF00892"/>
    </source>
</evidence>
<feature type="transmembrane region" description="Helical" evidence="7">
    <location>
        <begin position="214"/>
        <end position="233"/>
    </location>
</feature>
<dbReference type="InterPro" id="IPR050638">
    <property type="entry name" value="AA-Vitamin_Transporters"/>
</dbReference>
<keyword evidence="5 7" id="KW-1133">Transmembrane helix</keyword>
<feature type="transmembrane region" description="Helical" evidence="7">
    <location>
        <begin position="245"/>
        <end position="264"/>
    </location>
</feature>
<evidence type="ECO:0000256" key="1">
    <source>
        <dbReference type="ARBA" id="ARBA00004651"/>
    </source>
</evidence>
<evidence type="ECO:0000256" key="6">
    <source>
        <dbReference type="ARBA" id="ARBA00023136"/>
    </source>
</evidence>
<feature type="domain" description="EamA" evidence="8">
    <location>
        <begin position="11"/>
        <end position="141"/>
    </location>
</feature>
<evidence type="ECO:0000256" key="7">
    <source>
        <dbReference type="SAM" id="Phobius"/>
    </source>
</evidence>
<dbReference type="PANTHER" id="PTHR32322">
    <property type="entry name" value="INNER MEMBRANE TRANSPORTER"/>
    <property type="match status" value="1"/>
</dbReference>
<keyword evidence="3" id="KW-1003">Cell membrane</keyword>
<organism evidence="9 10">
    <name type="scientific">Ureibacillus endophyticus</name>
    <dbReference type="NCBI Taxonomy" id="1978490"/>
    <lineage>
        <taxon>Bacteria</taxon>
        <taxon>Bacillati</taxon>
        <taxon>Bacillota</taxon>
        <taxon>Bacilli</taxon>
        <taxon>Bacillales</taxon>
        <taxon>Caryophanaceae</taxon>
        <taxon>Ureibacillus</taxon>
    </lineage>
</organism>
<accession>A0A494Z6G1</accession>
<dbReference type="EMBL" id="RBZN01000010">
    <property type="protein sequence ID" value="RKQ18136.1"/>
    <property type="molecule type" value="Genomic_DNA"/>
</dbReference>
<keyword evidence="4 7" id="KW-0812">Transmembrane</keyword>
<dbReference type="PANTHER" id="PTHR32322:SF18">
    <property type="entry name" value="S-ADENOSYLMETHIONINE_S-ADENOSYLHOMOCYSTEINE TRANSPORTER"/>
    <property type="match status" value="1"/>
</dbReference>
<feature type="transmembrane region" description="Helical" evidence="7">
    <location>
        <begin position="270"/>
        <end position="288"/>
    </location>
</feature>
<protein>
    <submittedName>
        <fullName evidence="9">DMT family transporter</fullName>
    </submittedName>
</protein>
<dbReference type="InterPro" id="IPR037185">
    <property type="entry name" value="EmrE-like"/>
</dbReference>
<evidence type="ECO:0000313" key="9">
    <source>
        <dbReference type="EMBL" id="RKQ18136.1"/>
    </source>
</evidence>
<keyword evidence="10" id="KW-1185">Reference proteome</keyword>
<gene>
    <name evidence="9" type="ORF">D8M03_06310</name>
</gene>
<feature type="transmembrane region" description="Helical" evidence="7">
    <location>
        <begin position="181"/>
        <end position="202"/>
    </location>
</feature>
<sequence>MGKETSKLTTYSLLALLIVIWGVSWPIYKNGVNFMPPLYFAGVRAFLGGIILFIIAWKNRHILQFKQNWVYYIISAILNIVLYLGIQTVGLIYLPGGLFSVLVYFQPVILGLLAWWWLGEPMTVWKILGLIIGFTGIVLVSIDGLMIHLSAIGVMLALGTALSWAIGVVYVKKNRHNVDPYWMVVMQLVIGGAVLLTGGFMMEDVSDIVWNTDLIFSLIWGTTAGMAAAQVIYYKLMNEGEASKVGAFTFLVPILAVFVSAIFLDEQITINLFIGMLLVGVSIYLVTINKRPFEKSP</sequence>
<feature type="transmembrane region" description="Helical" evidence="7">
    <location>
        <begin position="34"/>
        <end position="57"/>
    </location>
</feature>
<name>A0A494Z6G1_9BACL</name>
<evidence type="ECO:0000313" key="10">
    <source>
        <dbReference type="Proteomes" id="UP000272238"/>
    </source>
</evidence>
<keyword evidence="6 7" id="KW-0472">Membrane</keyword>
<dbReference type="Gene3D" id="1.10.3730.20">
    <property type="match status" value="1"/>
</dbReference>
<evidence type="ECO:0000256" key="3">
    <source>
        <dbReference type="ARBA" id="ARBA00022475"/>
    </source>
</evidence>
<dbReference type="RefSeq" id="WP_121213933.1">
    <property type="nucleotide sequence ID" value="NZ_RBZN01000010.1"/>
</dbReference>